<keyword evidence="3" id="KW-1185">Reference proteome</keyword>
<name>A0A9P5UA54_9AGAR</name>
<proteinExistence type="predicted"/>
<evidence type="ECO:0000313" key="3">
    <source>
        <dbReference type="Proteomes" id="UP000772434"/>
    </source>
</evidence>
<evidence type="ECO:0000256" key="1">
    <source>
        <dbReference type="SAM" id="MobiDB-lite"/>
    </source>
</evidence>
<dbReference type="EMBL" id="JADNRY010000030">
    <property type="protein sequence ID" value="KAF9071659.1"/>
    <property type="molecule type" value="Genomic_DNA"/>
</dbReference>
<feature type="region of interest" description="Disordered" evidence="1">
    <location>
        <begin position="276"/>
        <end position="297"/>
    </location>
</feature>
<comment type="caution">
    <text evidence="2">The sequence shown here is derived from an EMBL/GenBank/DDBJ whole genome shotgun (WGS) entry which is preliminary data.</text>
</comment>
<feature type="region of interest" description="Disordered" evidence="1">
    <location>
        <begin position="407"/>
        <end position="517"/>
    </location>
</feature>
<gene>
    <name evidence="2" type="ORF">BDP27DRAFT_1321683</name>
</gene>
<accession>A0A9P5UA54</accession>
<organism evidence="2 3">
    <name type="scientific">Rhodocollybia butyracea</name>
    <dbReference type="NCBI Taxonomy" id="206335"/>
    <lineage>
        <taxon>Eukaryota</taxon>
        <taxon>Fungi</taxon>
        <taxon>Dikarya</taxon>
        <taxon>Basidiomycota</taxon>
        <taxon>Agaricomycotina</taxon>
        <taxon>Agaricomycetes</taxon>
        <taxon>Agaricomycetidae</taxon>
        <taxon>Agaricales</taxon>
        <taxon>Marasmiineae</taxon>
        <taxon>Omphalotaceae</taxon>
        <taxon>Rhodocollybia</taxon>
    </lineage>
</organism>
<feature type="compositionally biased region" description="Basic residues" evidence="1">
    <location>
        <begin position="23"/>
        <end position="32"/>
    </location>
</feature>
<dbReference type="AlphaFoldDB" id="A0A9P5UA54"/>
<sequence>MSETPAQRVIPGAPPPPALTKSQLKKKRKTKTKANEPVSESPVEIPNATAAALVEKAPEAADIQEGVVAPELVVQPEQTHSTSEDLTLKLSPIVDLVTKRLKATNKKITRITTYTTVDPASLNEDQKRAVSSLPALEAISKELSEVKKAVEVHEAELADELASKRRIAEGIEKIRLAEAVSATEALNVQKTAKLLSFIQLRTLLASGEFDLSALGVSEEEARAVYTAGAVLLGSDIEAKEAVIHGFLTVDGDFEDVLYSRFLEISTQVLNPPVQVDVPEPVADEPVPEPSQDDHSELEISVPPSVPITTTGSFHFMQASELETTSFEDSAEWVEAADVDNTEEVSKVNGDVKEIPTRETAIAAGPIDWAAEGEDDELPPIDNLHATFGKSGSATPAAQEVEDVEPITNGHIPEPTVAAPVPTIEDDGFTQARGWRARGRGRGGERGGERGGRGHRGQDRSGYRGGERGGERGGDHGPFRGGRGGDHGYRGRGEWRGSEGRGGGRGGRGRGRGGPPPQ</sequence>
<protein>
    <submittedName>
        <fullName evidence="2">Uncharacterized protein</fullName>
    </submittedName>
</protein>
<feature type="region of interest" description="Disordered" evidence="1">
    <location>
        <begin position="1"/>
        <end position="46"/>
    </location>
</feature>
<dbReference type="Proteomes" id="UP000772434">
    <property type="component" value="Unassembled WGS sequence"/>
</dbReference>
<evidence type="ECO:0000313" key="2">
    <source>
        <dbReference type="EMBL" id="KAF9071659.1"/>
    </source>
</evidence>
<dbReference type="OrthoDB" id="2409325at2759"/>
<reference evidence="2" key="1">
    <citation type="submission" date="2020-11" db="EMBL/GenBank/DDBJ databases">
        <authorList>
            <consortium name="DOE Joint Genome Institute"/>
            <person name="Ahrendt S."/>
            <person name="Riley R."/>
            <person name="Andreopoulos W."/>
            <person name="Labutti K."/>
            <person name="Pangilinan J."/>
            <person name="Ruiz-Duenas F.J."/>
            <person name="Barrasa J.M."/>
            <person name="Sanchez-Garcia M."/>
            <person name="Camarero S."/>
            <person name="Miyauchi S."/>
            <person name="Serrano A."/>
            <person name="Linde D."/>
            <person name="Babiker R."/>
            <person name="Drula E."/>
            <person name="Ayuso-Fernandez I."/>
            <person name="Pacheco R."/>
            <person name="Padilla G."/>
            <person name="Ferreira P."/>
            <person name="Barriuso J."/>
            <person name="Kellner H."/>
            <person name="Castanera R."/>
            <person name="Alfaro M."/>
            <person name="Ramirez L."/>
            <person name="Pisabarro A.G."/>
            <person name="Kuo A."/>
            <person name="Tritt A."/>
            <person name="Lipzen A."/>
            <person name="He G."/>
            <person name="Yan M."/>
            <person name="Ng V."/>
            <person name="Cullen D."/>
            <person name="Martin F."/>
            <person name="Rosso M.-N."/>
            <person name="Henrissat B."/>
            <person name="Hibbett D."/>
            <person name="Martinez A.T."/>
            <person name="Grigoriev I.V."/>
        </authorList>
    </citation>
    <scope>NUCLEOTIDE SEQUENCE</scope>
    <source>
        <strain evidence="2">AH 40177</strain>
    </source>
</reference>
<feature type="compositionally biased region" description="Basic and acidic residues" evidence="1">
    <location>
        <begin position="441"/>
        <end position="498"/>
    </location>
</feature>